<gene>
    <name evidence="1" type="ORF">Seszw_66</name>
</gene>
<name>A0A411BFI1_9CAUD</name>
<proteinExistence type="predicted"/>
<sequence length="118" mass="12946">MKEFKGTPGPWVADIRGGCAAVYQSCRTDDTPGCHYDDDRNIAFSSKGAKYNGMHWEINDSVEHDFNLMAASPDLLAALQQLLEIYDDHSGKVWTTSSKRRALGNARAAVNKALGEAK</sequence>
<dbReference type="Proteomes" id="UP000290190">
    <property type="component" value="Segment"/>
</dbReference>
<reference evidence="1 2" key="1">
    <citation type="submission" date="2018-08" db="EMBL/GenBank/DDBJ databases">
        <title>SESzw_1, Complete genome sequences of 3 novel enterobacteria, Pakpunavirus like phages.</title>
        <authorList>
            <person name="Yuan S."/>
            <person name="Ma Y."/>
            <person name="Liu Q."/>
        </authorList>
    </citation>
    <scope>NUCLEOTIDE SEQUENCE [LARGE SCALE GENOMIC DNA]</scope>
</reference>
<evidence type="ECO:0000313" key="1">
    <source>
        <dbReference type="EMBL" id="QAY00276.1"/>
    </source>
</evidence>
<dbReference type="EMBL" id="MH791410">
    <property type="protein sequence ID" value="QAY00276.1"/>
    <property type="molecule type" value="Genomic_DNA"/>
</dbReference>
<evidence type="ECO:0000313" key="2">
    <source>
        <dbReference type="Proteomes" id="UP000290190"/>
    </source>
</evidence>
<protein>
    <submittedName>
        <fullName evidence="1">Uncharacterized protein</fullName>
    </submittedName>
</protein>
<keyword evidence="2" id="KW-1185">Reference proteome</keyword>
<accession>A0A411BFI1</accession>
<organism evidence="1 2">
    <name type="scientific">Salmonella phage Seszw_1</name>
    <dbReference type="NCBI Taxonomy" id="2479482"/>
    <lineage>
        <taxon>Viruses</taxon>
        <taxon>Duplodnaviria</taxon>
        <taxon>Heunggongvirae</taxon>
        <taxon>Uroviricota</taxon>
        <taxon>Caudoviricetes</taxon>
        <taxon>Skatevirus</taxon>
        <taxon>Skatevirus Seszw1</taxon>
    </lineage>
</organism>